<gene>
    <name evidence="2" type="ORF">AVEN_74020_1</name>
</gene>
<feature type="region of interest" description="Disordered" evidence="1">
    <location>
        <begin position="23"/>
        <end position="204"/>
    </location>
</feature>
<keyword evidence="3" id="KW-1185">Reference proteome</keyword>
<dbReference type="EMBL" id="BGPR01036237">
    <property type="protein sequence ID" value="GBO11355.1"/>
    <property type="molecule type" value="Genomic_DNA"/>
</dbReference>
<evidence type="ECO:0000313" key="2">
    <source>
        <dbReference type="EMBL" id="GBO11355.1"/>
    </source>
</evidence>
<protein>
    <submittedName>
        <fullName evidence="2">Uncharacterized protein</fullName>
    </submittedName>
</protein>
<name>A0A4Y2UE89_ARAVE</name>
<proteinExistence type="predicted"/>
<dbReference type="AlphaFoldDB" id="A0A4Y2UE89"/>
<evidence type="ECO:0000313" key="3">
    <source>
        <dbReference type="Proteomes" id="UP000499080"/>
    </source>
</evidence>
<feature type="compositionally biased region" description="Basic residues" evidence="1">
    <location>
        <begin position="182"/>
        <end position="195"/>
    </location>
</feature>
<reference evidence="2 3" key="1">
    <citation type="journal article" date="2019" name="Sci. Rep.">
        <title>Orb-weaving spider Araneus ventricosus genome elucidates the spidroin gene catalogue.</title>
        <authorList>
            <person name="Kono N."/>
            <person name="Nakamura H."/>
            <person name="Ohtoshi R."/>
            <person name="Moran D.A.P."/>
            <person name="Shinohara A."/>
            <person name="Yoshida Y."/>
            <person name="Fujiwara M."/>
            <person name="Mori M."/>
            <person name="Tomita M."/>
            <person name="Arakawa K."/>
        </authorList>
    </citation>
    <scope>NUCLEOTIDE SEQUENCE [LARGE SCALE GENOMIC DNA]</scope>
</reference>
<evidence type="ECO:0000256" key="1">
    <source>
        <dbReference type="SAM" id="MobiDB-lite"/>
    </source>
</evidence>
<accession>A0A4Y2UE89</accession>
<feature type="non-terminal residue" evidence="2">
    <location>
        <position position="204"/>
    </location>
</feature>
<organism evidence="2 3">
    <name type="scientific">Araneus ventricosus</name>
    <name type="common">Orbweaver spider</name>
    <name type="synonym">Epeira ventricosa</name>
    <dbReference type="NCBI Taxonomy" id="182803"/>
    <lineage>
        <taxon>Eukaryota</taxon>
        <taxon>Metazoa</taxon>
        <taxon>Ecdysozoa</taxon>
        <taxon>Arthropoda</taxon>
        <taxon>Chelicerata</taxon>
        <taxon>Arachnida</taxon>
        <taxon>Araneae</taxon>
        <taxon>Araneomorphae</taxon>
        <taxon>Entelegynae</taxon>
        <taxon>Araneoidea</taxon>
        <taxon>Araneidae</taxon>
        <taxon>Araneus</taxon>
    </lineage>
</organism>
<sequence length="204" mass="22158">MIFLPLCDRWSVRVRRRDAGERFPVRRGARQHGPPPAAQLPADPAAREGGAARQLPGGQKSVRPAGRGHGGDVRPAVQRGERCSAVHVRRAGGAPHRDALGLPDQEGQPLHQPLPAPHRPRKGLPRLRQGQGLEEVRHRLRGERRSDPPPGIAEGPLHPAEAGGGASVPAPTGIPEAPERARKGRHQEHRHRRPHQERADSPEA</sequence>
<dbReference type="Proteomes" id="UP000499080">
    <property type="component" value="Unassembled WGS sequence"/>
</dbReference>
<comment type="caution">
    <text evidence="2">The sequence shown here is derived from an EMBL/GenBank/DDBJ whole genome shotgun (WGS) entry which is preliminary data.</text>
</comment>